<evidence type="ECO:0000256" key="8">
    <source>
        <dbReference type="ARBA" id="ARBA00072606"/>
    </source>
</evidence>
<sequence>MTAVTIGPRLATGPAAPVPFIPRHSRSSRYDGFVQQPRSVDVQVIEGRLLAGDDAVAIVVSRFNELITQRLLAGAVDALRRHGLADERITVVHVPGSFELPLIAQRLAHGGKFAAVICLGAVIQGETTHHEYINHQMAAGLMQSGLTSGVPVTFGVLTCQTMEQALDRAGGKAGNKGVEAALAAIEMVDVLKRLAAAGL</sequence>
<evidence type="ECO:0000256" key="3">
    <source>
        <dbReference type="ARBA" id="ARBA00012664"/>
    </source>
</evidence>
<evidence type="ECO:0000256" key="2">
    <source>
        <dbReference type="ARBA" id="ARBA00007424"/>
    </source>
</evidence>
<evidence type="ECO:0000256" key="9">
    <source>
        <dbReference type="HAMAP-Rule" id="MF_00178"/>
    </source>
</evidence>
<keyword evidence="4 9" id="KW-0686">Riboflavin biosynthesis</keyword>
<feature type="active site" description="Proton donor" evidence="9">
    <location>
        <position position="129"/>
    </location>
</feature>
<feature type="binding site" evidence="9">
    <location>
        <position position="168"/>
    </location>
    <ligand>
        <name>(2S)-2-hydroxy-3-oxobutyl phosphate</name>
        <dbReference type="ChEBI" id="CHEBI:58830"/>
    </ligand>
</feature>
<dbReference type="EMBL" id="DSOK01000124">
    <property type="protein sequence ID" value="HEN14632.1"/>
    <property type="molecule type" value="Genomic_DNA"/>
</dbReference>
<comment type="caution">
    <text evidence="10">The sequence shown here is derived from an EMBL/GenBank/DDBJ whole genome shotgun (WGS) entry which is preliminary data.</text>
</comment>
<reference evidence="10" key="1">
    <citation type="journal article" date="2020" name="mSystems">
        <title>Genome- and Community-Level Interaction Insights into Carbon Utilization and Element Cycling Functions of Hydrothermarchaeota in Hydrothermal Sediment.</title>
        <authorList>
            <person name="Zhou Z."/>
            <person name="Liu Y."/>
            <person name="Xu W."/>
            <person name="Pan J."/>
            <person name="Luo Z.H."/>
            <person name="Li M."/>
        </authorList>
    </citation>
    <scope>NUCLEOTIDE SEQUENCE [LARGE SCALE GENOMIC DNA]</scope>
    <source>
        <strain evidence="10">SpSt-339</strain>
    </source>
</reference>
<proteinExistence type="inferred from homology"/>
<dbReference type="HAMAP" id="MF_00178">
    <property type="entry name" value="Lumazine_synth"/>
    <property type="match status" value="1"/>
</dbReference>
<dbReference type="EC" id="2.5.1.78" evidence="3 9"/>
<dbReference type="CDD" id="cd09209">
    <property type="entry name" value="Lumazine_synthase-I"/>
    <property type="match status" value="1"/>
</dbReference>
<dbReference type="PANTHER" id="PTHR21058:SF0">
    <property type="entry name" value="6,7-DIMETHYL-8-RIBITYLLUMAZINE SYNTHASE"/>
    <property type="match status" value="1"/>
</dbReference>
<keyword evidence="5 9" id="KW-0808">Transferase</keyword>
<dbReference type="SUPFAM" id="SSF52121">
    <property type="entry name" value="Lumazine synthase"/>
    <property type="match status" value="1"/>
</dbReference>
<feature type="binding site" evidence="9">
    <location>
        <begin position="126"/>
        <end position="127"/>
    </location>
    <ligand>
        <name>(2S)-2-hydroxy-3-oxobutyl phosphate</name>
        <dbReference type="ChEBI" id="CHEBI:58830"/>
    </ligand>
</feature>
<dbReference type="GO" id="GO:0009349">
    <property type="term" value="C:riboflavin synthase complex"/>
    <property type="evidence" value="ECO:0007669"/>
    <property type="project" value="UniProtKB-UniRule"/>
</dbReference>
<dbReference type="InterPro" id="IPR002180">
    <property type="entry name" value="LS/RS"/>
</dbReference>
<accession>A0A7C2NZQ5</accession>
<dbReference type="GO" id="GO:0000906">
    <property type="term" value="F:6,7-dimethyl-8-ribityllumazine synthase activity"/>
    <property type="evidence" value="ECO:0007669"/>
    <property type="project" value="UniProtKB-UniRule"/>
</dbReference>
<dbReference type="InterPro" id="IPR034964">
    <property type="entry name" value="LS"/>
</dbReference>
<comment type="catalytic activity">
    <reaction evidence="6 9">
        <text>(2S)-2-hydroxy-3-oxobutyl phosphate + 5-amino-6-(D-ribitylamino)uracil = 6,7-dimethyl-8-(1-D-ribityl)lumazine + phosphate + 2 H2O + H(+)</text>
        <dbReference type="Rhea" id="RHEA:26152"/>
        <dbReference type="ChEBI" id="CHEBI:15377"/>
        <dbReference type="ChEBI" id="CHEBI:15378"/>
        <dbReference type="ChEBI" id="CHEBI:15934"/>
        <dbReference type="ChEBI" id="CHEBI:43474"/>
        <dbReference type="ChEBI" id="CHEBI:58201"/>
        <dbReference type="ChEBI" id="CHEBI:58830"/>
        <dbReference type="EC" id="2.5.1.78"/>
    </reaction>
</comment>
<feature type="binding site" evidence="9">
    <location>
        <position position="154"/>
    </location>
    <ligand>
        <name>5-amino-6-(D-ribitylamino)uracil</name>
        <dbReference type="ChEBI" id="CHEBI:15934"/>
    </ligand>
</feature>
<comment type="pathway">
    <text evidence="1 9">Cofactor biosynthesis; riboflavin biosynthesis; riboflavin from 2-hydroxy-3-oxobutyl phosphate and 5-amino-6-(D-ribitylamino)uracil: step 1/2.</text>
</comment>
<evidence type="ECO:0000256" key="1">
    <source>
        <dbReference type="ARBA" id="ARBA00004917"/>
    </source>
</evidence>
<dbReference type="UniPathway" id="UPA00275">
    <property type="reaction ID" value="UER00404"/>
</dbReference>
<dbReference type="PANTHER" id="PTHR21058">
    <property type="entry name" value="6,7-DIMETHYL-8-RIBITYLLUMAZINE SYNTHASE DMRL SYNTHASE LUMAZINE SYNTHASE"/>
    <property type="match status" value="1"/>
</dbReference>
<feature type="binding site" evidence="9">
    <location>
        <begin position="97"/>
        <end position="99"/>
    </location>
    <ligand>
        <name>5-amino-6-(D-ribitylamino)uracil</name>
        <dbReference type="ChEBI" id="CHEBI:15934"/>
    </ligand>
</feature>
<comment type="similarity">
    <text evidence="2 9">Belongs to the DMRL synthase family.</text>
</comment>
<organism evidence="10">
    <name type="scientific">Schlesneria paludicola</name>
    <dbReference type="NCBI Taxonomy" id="360056"/>
    <lineage>
        <taxon>Bacteria</taxon>
        <taxon>Pseudomonadati</taxon>
        <taxon>Planctomycetota</taxon>
        <taxon>Planctomycetia</taxon>
        <taxon>Planctomycetales</taxon>
        <taxon>Planctomycetaceae</taxon>
        <taxon>Schlesneria</taxon>
    </lineage>
</organism>
<evidence type="ECO:0000256" key="5">
    <source>
        <dbReference type="ARBA" id="ARBA00022679"/>
    </source>
</evidence>
<dbReference type="Pfam" id="PF00885">
    <property type="entry name" value="DMRL_synthase"/>
    <property type="match status" value="1"/>
</dbReference>
<name>A0A7C2NZQ5_9PLAN</name>
<dbReference type="InterPro" id="IPR036467">
    <property type="entry name" value="LS/RS_sf"/>
</dbReference>
<protein>
    <recommendedName>
        <fullName evidence="8 9">6,7-dimethyl-8-ribityllumazine synthase</fullName>
        <shortName evidence="9">DMRL synthase</shortName>
        <shortName evidence="9">LS</shortName>
        <shortName evidence="9">Lumazine synthase</shortName>
        <ecNumber evidence="3 9">2.5.1.78</ecNumber>
    </recommendedName>
</protein>
<evidence type="ECO:0000313" key="10">
    <source>
        <dbReference type="EMBL" id="HEN14632.1"/>
    </source>
</evidence>
<feature type="binding site" evidence="9">
    <location>
        <position position="63"/>
    </location>
    <ligand>
        <name>5-amino-6-(D-ribitylamino)uracil</name>
        <dbReference type="ChEBI" id="CHEBI:15934"/>
    </ligand>
</feature>
<dbReference type="NCBIfam" id="TIGR00114">
    <property type="entry name" value="lumazine-synth"/>
    <property type="match status" value="1"/>
</dbReference>
<evidence type="ECO:0000256" key="4">
    <source>
        <dbReference type="ARBA" id="ARBA00022619"/>
    </source>
</evidence>
<dbReference type="AlphaFoldDB" id="A0A7C2NZQ5"/>
<dbReference type="GO" id="GO:0009231">
    <property type="term" value="P:riboflavin biosynthetic process"/>
    <property type="evidence" value="ECO:0007669"/>
    <property type="project" value="UniProtKB-UniRule"/>
</dbReference>
<comment type="function">
    <text evidence="7 9">Catalyzes the formation of 6,7-dimethyl-8-ribityllumazine by condensation of 5-amino-6-(D-ribitylamino)uracil with 3,4-dihydroxy-2-butanone 4-phosphate. This is the penultimate step in the biosynthesis of riboflavin.</text>
</comment>
<dbReference type="NCBIfam" id="NF000812">
    <property type="entry name" value="PRK00061.1-4"/>
    <property type="match status" value="1"/>
</dbReference>
<feature type="binding site" evidence="9">
    <location>
        <begin position="121"/>
        <end position="123"/>
    </location>
    <ligand>
        <name>5-amino-6-(D-ribitylamino)uracil</name>
        <dbReference type="ChEBI" id="CHEBI:15934"/>
    </ligand>
</feature>
<evidence type="ECO:0000256" key="6">
    <source>
        <dbReference type="ARBA" id="ARBA00048785"/>
    </source>
</evidence>
<dbReference type="Gene3D" id="3.40.50.960">
    <property type="entry name" value="Lumazine/riboflavin synthase"/>
    <property type="match status" value="1"/>
</dbReference>
<dbReference type="FunFam" id="3.40.50.960:FF:000001">
    <property type="entry name" value="6,7-dimethyl-8-ribityllumazine synthase"/>
    <property type="match status" value="1"/>
</dbReference>
<evidence type="ECO:0000256" key="7">
    <source>
        <dbReference type="ARBA" id="ARBA00058151"/>
    </source>
</evidence>
<gene>
    <name evidence="9" type="primary">ribH</name>
    <name evidence="10" type="ORF">ENQ76_04080</name>
</gene>